<keyword evidence="2" id="KW-0410">Iron transport</keyword>
<gene>
    <name evidence="7" type="ORF">FFL34_12325</name>
    <name evidence="8" type="ORF">FH966_07675</name>
</gene>
<comment type="similarity">
    <text evidence="1">Belongs to the bacterial solute-binding protein 1 family.</text>
</comment>
<reference evidence="8 10" key="2">
    <citation type="submission" date="2019-07" db="EMBL/GenBank/DDBJ databases">
        <title>Genomic analysis of Lentibacillus sp. NKC851-2.</title>
        <authorList>
            <person name="Oh Y.J."/>
        </authorList>
    </citation>
    <scope>NUCLEOTIDE SEQUENCE [LARGE SCALE GENOMIC DNA]</scope>
    <source>
        <strain evidence="8 10">NKC851-2</strain>
    </source>
</reference>
<dbReference type="PIRSF" id="PIRSF002825">
    <property type="entry name" value="CfbpA"/>
    <property type="match status" value="1"/>
</dbReference>
<dbReference type="SUPFAM" id="SSF53850">
    <property type="entry name" value="Periplasmic binding protein-like II"/>
    <property type="match status" value="1"/>
</dbReference>
<dbReference type="GO" id="GO:0030288">
    <property type="term" value="C:outer membrane-bounded periplasmic space"/>
    <property type="evidence" value="ECO:0007669"/>
    <property type="project" value="TreeGrafter"/>
</dbReference>
<dbReference type="Proteomes" id="UP000319280">
    <property type="component" value="Unassembled WGS sequence"/>
</dbReference>
<dbReference type="InterPro" id="IPR026045">
    <property type="entry name" value="Ferric-bd"/>
</dbReference>
<dbReference type="EMBL" id="VJMZ01000001">
    <property type="protein sequence ID" value="TRM11585.1"/>
    <property type="molecule type" value="Genomic_DNA"/>
</dbReference>
<dbReference type="InterPro" id="IPR006059">
    <property type="entry name" value="SBP"/>
</dbReference>
<dbReference type="GO" id="GO:0046872">
    <property type="term" value="F:metal ion binding"/>
    <property type="evidence" value="ECO:0007669"/>
    <property type="project" value="UniProtKB-KW"/>
</dbReference>
<evidence type="ECO:0000313" key="9">
    <source>
        <dbReference type="Proteomes" id="UP000306980"/>
    </source>
</evidence>
<feature type="chain" id="PRO_5038242558" evidence="6">
    <location>
        <begin position="20"/>
        <end position="355"/>
    </location>
</feature>
<protein>
    <submittedName>
        <fullName evidence="8">Fe(3+) ABC transporter substrate-binding protein</fullName>
    </submittedName>
</protein>
<evidence type="ECO:0000256" key="1">
    <source>
        <dbReference type="ARBA" id="ARBA00008520"/>
    </source>
</evidence>
<keyword evidence="3 6" id="KW-0732">Signal</keyword>
<evidence type="ECO:0000256" key="3">
    <source>
        <dbReference type="ARBA" id="ARBA00022729"/>
    </source>
</evidence>
<comment type="caution">
    <text evidence="8">The sequence shown here is derived from an EMBL/GenBank/DDBJ whole genome shotgun (WGS) entry which is preliminary data.</text>
</comment>
<dbReference type="Pfam" id="PF13416">
    <property type="entry name" value="SBP_bac_8"/>
    <property type="match status" value="1"/>
</dbReference>
<dbReference type="GO" id="GO:0006826">
    <property type="term" value="P:iron ion transport"/>
    <property type="evidence" value="ECO:0007669"/>
    <property type="project" value="UniProtKB-KW"/>
</dbReference>
<evidence type="ECO:0000313" key="10">
    <source>
        <dbReference type="Proteomes" id="UP000319280"/>
    </source>
</evidence>
<keyword evidence="4" id="KW-0479">Metal-binding</keyword>
<accession>A0A549YI77</accession>
<evidence type="ECO:0000256" key="2">
    <source>
        <dbReference type="ARBA" id="ARBA00022496"/>
    </source>
</evidence>
<name>A0A549YI77_9BACI</name>
<dbReference type="CDD" id="cd13542">
    <property type="entry name" value="PBP2_FutA1_ilke"/>
    <property type="match status" value="1"/>
</dbReference>
<evidence type="ECO:0000256" key="4">
    <source>
        <dbReference type="PIRSR" id="PIRSR002825-1"/>
    </source>
</evidence>
<feature type="binding site" evidence="4">
    <location>
        <position position="237"/>
    </location>
    <ligand>
        <name>Fe cation</name>
        <dbReference type="ChEBI" id="CHEBI:24875"/>
    </ligand>
</feature>
<keyword evidence="2" id="KW-0813">Transport</keyword>
<reference evidence="7 9" key="1">
    <citation type="submission" date="2019-05" db="EMBL/GenBank/DDBJ databases">
        <title>Genomic analysis of Lentibacillus sp. NKC220-2.</title>
        <authorList>
            <person name="Oh Y.J."/>
        </authorList>
    </citation>
    <scope>NUCLEOTIDE SEQUENCE [LARGE SCALE GENOMIC DNA]</scope>
    <source>
        <strain evidence="7 9">NKC220-2</strain>
    </source>
</reference>
<keyword evidence="10" id="KW-1185">Reference proteome</keyword>
<feature type="signal peptide" evidence="6">
    <location>
        <begin position="1"/>
        <end position="19"/>
    </location>
</feature>
<dbReference type="RefSeq" id="WP_138603695.1">
    <property type="nucleotide sequence ID" value="NZ_VCIA01000001.1"/>
</dbReference>
<feature type="binding site" evidence="4">
    <location>
        <position position="236"/>
    </location>
    <ligand>
        <name>Fe cation</name>
        <dbReference type="ChEBI" id="CHEBI:24875"/>
    </ligand>
</feature>
<dbReference type="EMBL" id="VCIA01000001">
    <property type="protein sequence ID" value="TMN22796.1"/>
    <property type="molecule type" value="Genomic_DNA"/>
</dbReference>
<feature type="binding site" evidence="4">
    <location>
        <position position="50"/>
    </location>
    <ligand>
        <name>Fe cation</name>
        <dbReference type="ChEBI" id="CHEBI:24875"/>
    </ligand>
</feature>
<evidence type="ECO:0000256" key="5">
    <source>
        <dbReference type="SAM" id="MobiDB-lite"/>
    </source>
</evidence>
<dbReference type="Proteomes" id="UP000306980">
    <property type="component" value="Unassembled WGS sequence"/>
</dbReference>
<dbReference type="OrthoDB" id="9769319at2"/>
<dbReference type="PROSITE" id="PS51257">
    <property type="entry name" value="PROKAR_LIPOPROTEIN"/>
    <property type="match status" value="1"/>
</dbReference>
<proteinExistence type="inferred from homology"/>
<feature type="region of interest" description="Disordered" evidence="5">
    <location>
        <begin position="24"/>
        <end position="43"/>
    </location>
</feature>
<organism evidence="8 10">
    <name type="scientific">Lentibacillus cibarius</name>
    <dbReference type="NCBI Taxonomy" id="2583219"/>
    <lineage>
        <taxon>Bacteria</taxon>
        <taxon>Bacillati</taxon>
        <taxon>Bacillota</taxon>
        <taxon>Bacilli</taxon>
        <taxon>Bacillales</taxon>
        <taxon>Bacillaceae</taxon>
        <taxon>Lentibacillus</taxon>
    </lineage>
</organism>
<keyword evidence="4" id="KW-0408">Iron</keyword>
<evidence type="ECO:0000313" key="8">
    <source>
        <dbReference type="EMBL" id="TRM11585.1"/>
    </source>
</evidence>
<evidence type="ECO:0000313" key="7">
    <source>
        <dbReference type="EMBL" id="TMN22796.1"/>
    </source>
</evidence>
<evidence type="ECO:0000256" key="6">
    <source>
        <dbReference type="SAM" id="SignalP"/>
    </source>
</evidence>
<dbReference type="AlphaFoldDB" id="A0A549YI77"/>
<keyword evidence="2" id="KW-0406">Ion transport</keyword>
<feature type="compositionally biased region" description="Acidic residues" evidence="5">
    <location>
        <begin position="34"/>
        <end position="43"/>
    </location>
</feature>
<dbReference type="Gene3D" id="3.40.190.10">
    <property type="entry name" value="Periplasmic binding protein-like II"/>
    <property type="match status" value="2"/>
</dbReference>
<dbReference type="PANTHER" id="PTHR30006">
    <property type="entry name" value="THIAMINE-BINDING PERIPLASMIC PROTEIN-RELATED"/>
    <property type="match status" value="1"/>
</dbReference>
<dbReference type="PANTHER" id="PTHR30006:SF15">
    <property type="entry name" value="IRON-UTILIZATION PERIPLASMIC PROTEIN"/>
    <property type="match status" value="1"/>
</dbReference>
<sequence length="355" mass="39915">MYKKILFYSFLVLSMLVLAACGNDSSNEDKSPSEDEASGEDEVNLYTSRHYDIDGELYKQFEEETGVKVNVIEGSADELIERMKREGEQTADLFYTADAGRLHRAKEQELLQSVDSDVLNENIPEKLTDADKQWFGLTKRARVIVYHKDRVDPSELSTYENLADSKWEDRILIRSSENIYNQSLLASFIELDGRDEAKAWAEGVVDNMAREPQGGDRDQAKGVAAGVGDIAVMNTYYLGGMLNSDDKEEVKVAKQLGVFFPNQDTTGTHVNVSGIGVTKHAENKENAVKLVEFLSSEDVQKQFASANYEYPVNPNVEPAQTLKKWGDFKEQDINLSILGENNPEAVKIFNEVNWK</sequence>
<accession>A0A5S3QQF7</accession>